<feature type="region of interest" description="Disordered" evidence="3">
    <location>
        <begin position="1"/>
        <end position="50"/>
    </location>
</feature>
<sequence length="457" mass="47689">MPKAPPAAAAAAAGPSAASPRRTPAPTSSLQQPSSSAHTPHGPATVSAAAEAAAPLASGPTYTFPLPAGLDLTHLHIVLTGGTSGVGLEAAKVLCAKNAHVYLVGDDLGNGRRALREVQEAVPKAAVDFFECDIGSLRSVRTFAEAFKALGVPLHVLALNAGSFLWPYRKTPDGCERTIATNYLGHFYLAHLLLPELRAATPSRIVWQASAFEQLGLLNWGGDFARDSDLWQYANSKLMAVMAAREMARHLKGSGVDVFACHPGLVSTPLYDRTSSDRPGSWLFTAAARLFGQSAARGAASLIYTAAAPELDGKEGGYYGPPYVGPLSANILNCSPLTPLNPRAHSADSCRRLYEETAHLLEQKTGQRPLPNKLPATYREHGWQEDGTGRDSARPVDAALQPSSPRAGTAYRAHEAAAHLKQAPRGSGVGVPASKVVGAGPGPSAGTAAAAAALKEE</sequence>
<dbReference type="PANTHER" id="PTHR24320:SF148">
    <property type="entry name" value="NAD(P)-BINDING ROSSMANN-FOLD SUPERFAMILY PROTEIN"/>
    <property type="match status" value="1"/>
</dbReference>
<dbReference type="Proteomes" id="UP000239899">
    <property type="component" value="Unassembled WGS sequence"/>
</dbReference>
<dbReference type="STRING" id="3076.A0A2P6TGA9"/>
<dbReference type="PANTHER" id="PTHR24320">
    <property type="entry name" value="RETINOL DEHYDROGENASE"/>
    <property type="match status" value="1"/>
</dbReference>
<accession>A0A2P6TGA9</accession>
<dbReference type="InterPro" id="IPR036291">
    <property type="entry name" value="NAD(P)-bd_dom_sf"/>
</dbReference>
<evidence type="ECO:0000256" key="1">
    <source>
        <dbReference type="ARBA" id="ARBA00006484"/>
    </source>
</evidence>
<reference evidence="4 5" key="1">
    <citation type="journal article" date="2018" name="Plant J.">
        <title>Genome sequences of Chlorella sorokiniana UTEX 1602 and Micractinium conductrix SAG 241.80: implications to maltose excretion by a green alga.</title>
        <authorList>
            <person name="Arriola M.B."/>
            <person name="Velmurugan N."/>
            <person name="Zhang Y."/>
            <person name="Plunkett M.H."/>
            <person name="Hondzo H."/>
            <person name="Barney B.M."/>
        </authorList>
    </citation>
    <scope>NUCLEOTIDE SEQUENCE [LARGE SCALE GENOMIC DNA]</scope>
    <source>
        <strain evidence="5">UTEX 1602</strain>
    </source>
</reference>
<evidence type="ECO:0000256" key="3">
    <source>
        <dbReference type="SAM" id="MobiDB-lite"/>
    </source>
</evidence>
<protein>
    <submittedName>
        <fullName evidence="4">WW domain-containing oxidoreductase isoform X1</fullName>
    </submittedName>
</protein>
<organism evidence="4 5">
    <name type="scientific">Chlorella sorokiniana</name>
    <name type="common">Freshwater green alga</name>
    <dbReference type="NCBI Taxonomy" id="3076"/>
    <lineage>
        <taxon>Eukaryota</taxon>
        <taxon>Viridiplantae</taxon>
        <taxon>Chlorophyta</taxon>
        <taxon>core chlorophytes</taxon>
        <taxon>Trebouxiophyceae</taxon>
        <taxon>Chlorellales</taxon>
        <taxon>Chlorellaceae</taxon>
        <taxon>Chlorella clade</taxon>
        <taxon>Chlorella</taxon>
    </lineage>
</organism>
<dbReference type="GO" id="GO:0016491">
    <property type="term" value="F:oxidoreductase activity"/>
    <property type="evidence" value="ECO:0007669"/>
    <property type="project" value="UniProtKB-KW"/>
</dbReference>
<dbReference type="OrthoDB" id="511868at2759"/>
<gene>
    <name evidence="4" type="ORF">C2E21_7803</name>
</gene>
<evidence type="ECO:0000313" key="5">
    <source>
        <dbReference type="Proteomes" id="UP000239899"/>
    </source>
</evidence>
<comment type="similarity">
    <text evidence="1">Belongs to the short-chain dehydrogenases/reductases (SDR) family.</text>
</comment>
<dbReference type="SUPFAM" id="SSF51735">
    <property type="entry name" value="NAD(P)-binding Rossmann-fold domains"/>
    <property type="match status" value="1"/>
</dbReference>
<feature type="region of interest" description="Disordered" evidence="3">
    <location>
        <begin position="382"/>
        <end position="404"/>
    </location>
</feature>
<dbReference type="InterPro" id="IPR002347">
    <property type="entry name" value="SDR_fam"/>
</dbReference>
<dbReference type="Gene3D" id="3.40.50.720">
    <property type="entry name" value="NAD(P)-binding Rossmann-like Domain"/>
    <property type="match status" value="1"/>
</dbReference>
<dbReference type="Pfam" id="PF00106">
    <property type="entry name" value="adh_short"/>
    <property type="match status" value="1"/>
</dbReference>
<keyword evidence="5" id="KW-1185">Reference proteome</keyword>
<keyword evidence="2" id="KW-0560">Oxidoreductase</keyword>
<feature type="region of interest" description="Disordered" evidence="3">
    <location>
        <begin position="417"/>
        <end position="457"/>
    </location>
</feature>
<evidence type="ECO:0000313" key="4">
    <source>
        <dbReference type="EMBL" id="PRW33149.1"/>
    </source>
</evidence>
<feature type="compositionally biased region" description="Low complexity" evidence="3">
    <location>
        <begin position="1"/>
        <end position="29"/>
    </location>
</feature>
<dbReference type="EMBL" id="LHPG02000017">
    <property type="protein sequence ID" value="PRW33149.1"/>
    <property type="molecule type" value="Genomic_DNA"/>
</dbReference>
<feature type="compositionally biased region" description="Low complexity" evidence="3">
    <location>
        <begin position="442"/>
        <end position="457"/>
    </location>
</feature>
<dbReference type="PRINTS" id="PR00081">
    <property type="entry name" value="GDHRDH"/>
</dbReference>
<evidence type="ECO:0000256" key="2">
    <source>
        <dbReference type="ARBA" id="ARBA00023002"/>
    </source>
</evidence>
<proteinExistence type="inferred from homology"/>
<name>A0A2P6TGA9_CHLSO</name>
<dbReference type="AlphaFoldDB" id="A0A2P6TGA9"/>
<comment type="caution">
    <text evidence="4">The sequence shown here is derived from an EMBL/GenBank/DDBJ whole genome shotgun (WGS) entry which is preliminary data.</text>
</comment>
<feature type="compositionally biased region" description="Basic and acidic residues" evidence="3">
    <location>
        <begin position="382"/>
        <end position="394"/>
    </location>
</feature>